<feature type="domain" description="HTH marR-type" evidence="4">
    <location>
        <begin position="6"/>
        <end position="136"/>
    </location>
</feature>
<dbReference type="GO" id="GO:0003700">
    <property type="term" value="F:DNA-binding transcription factor activity"/>
    <property type="evidence" value="ECO:0007669"/>
    <property type="project" value="InterPro"/>
</dbReference>
<dbReference type="Proteomes" id="UP000192900">
    <property type="component" value="Chromosome"/>
</dbReference>
<dbReference type="PANTHER" id="PTHR42756:SF1">
    <property type="entry name" value="TRANSCRIPTIONAL REPRESSOR OF EMRAB OPERON"/>
    <property type="match status" value="1"/>
</dbReference>
<proteinExistence type="predicted"/>
<dbReference type="RefSeq" id="WP_085071721.1">
    <property type="nucleotide sequence ID" value="NZ_CP019706.1"/>
</dbReference>
<reference evidence="5 6" key="1">
    <citation type="submission" date="2017-02" db="EMBL/GenBank/DDBJ databases">
        <title>Complete genome sequence of the drought resistance-promoting endophyte Pantoea alhagi LTYR-11Z.</title>
        <authorList>
            <person name="Zhang L."/>
        </authorList>
    </citation>
    <scope>NUCLEOTIDE SEQUENCE [LARGE SCALE GENOMIC DNA]</scope>
    <source>
        <strain evidence="5 6">LTYR-11Z</strain>
    </source>
</reference>
<dbReference type="AlphaFoldDB" id="A0A1W6B9D2"/>
<sequence length="152" mass="17624">MPLTLNKEAFHLMRQLFQEHTAYWQQLLPDLTKPQYSVLRAVAEKPGIEQVELIEAAVSTKATLAEMLSRLEKRGILRREHAPEDKRRRFVFLTPAGEQQLQHAIPLASEADQAFLNRLEQHEQDEFVRLLDKMVPEKNGPFTEPSQRKAID</sequence>
<name>A0A1W6B9D2_9GAMM</name>
<evidence type="ECO:0000259" key="4">
    <source>
        <dbReference type="PROSITE" id="PS50995"/>
    </source>
</evidence>
<dbReference type="InterPro" id="IPR036390">
    <property type="entry name" value="WH_DNA-bd_sf"/>
</dbReference>
<keyword evidence="2" id="KW-0238">DNA-binding</keyword>
<dbReference type="InterPro" id="IPR000835">
    <property type="entry name" value="HTH_MarR-typ"/>
</dbReference>
<dbReference type="SUPFAM" id="SSF46785">
    <property type="entry name" value="Winged helix' DNA-binding domain"/>
    <property type="match status" value="1"/>
</dbReference>
<dbReference type="GO" id="GO:0003677">
    <property type="term" value="F:DNA binding"/>
    <property type="evidence" value="ECO:0007669"/>
    <property type="project" value="UniProtKB-KW"/>
</dbReference>
<evidence type="ECO:0000256" key="3">
    <source>
        <dbReference type="ARBA" id="ARBA00023163"/>
    </source>
</evidence>
<dbReference type="PRINTS" id="PR00598">
    <property type="entry name" value="HTHMARR"/>
</dbReference>
<evidence type="ECO:0000256" key="2">
    <source>
        <dbReference type="ARBA" id="ARBA00023125"/>
    </source>
</evidence>
<evidence type="ECO:0000256" key="1">
    <source>
        <dbReference type="ARBA" id="ARBA00023015"/>
    </source>
</evidence>
<dbReference type="EMBL" id="CP019706">
    <property type="protein sequence ID" value="ARJ43669.1"/>
    <property type="molecule type" value="Genomic_DNA"/>
</dbReference>
<protein>
    <submittedName>
        <fullName evidence="5">Transcriptional regulator</fullName>
    </submittedName>
</protein>
<dbReference type="SMART" id="SM00347">
    <property type="entry name" value="HTH_MARR"/>
    <property type="match status" value="1"/>
</dbReference>
<dbReference type="Pfam" id="PF01047">
    <property type="entry name" value="MarR"/>
    <property type="match status" value="1"/>
</dbReference>
<dbReference type="KEGG" id="palh:B1H58_17535"/>
<dbReference type="PANTHER" id="PTHR42756">
    <property type="entry name" value="TRANSCRIPTIONAL REGULATOR, MARR"/>
    <property type="match status" value="1"/>
</dbReference>
<dbReference type="InterPro" id="IPR036388">
    <property type="entry name" value="WH-like_DNA-bd_sf"/>
</dbReference>
<accession>A0A1W6B9D2</accession>
<evidence type="ECO:0000313" key="5">
    <source>
        <dbReference type="EMBL" id="ARJ43669.1"/>
    </source>
</evidence>
<gene>
    <name evidence="5" type="ORF">B1H58_17535</name>
</gene>
<organism evidence="5 6">
    <name type="scientific">Pantoea alhagi</name>
    <dbReference type="NCBI Taxonomy" id="1891675"/>
    <lineage>
        <taxon>Bacteria</taxon>
        <taxon>Pseudomonadati</taxon>
        <taxon>Pseudomonadota</taxon>
        <taxon>Gammaproteobacteria</taxon>
        <taxon>Enterobacterales</taxon>
        <taxon>Erwiniaceae</taxon>
        <taxon>Pantoea</taxon>
    </lineage>
</organism>
<dbReference type="Gene3D" id="1.10.10.10">
    <property type="entry name" value="Winged helix-like DNA-binding domain superfamily/Winged helix DNA-binding domain"/>
    <property type="match status" value="1"/>
</dbReference>
<dbReference type="OrthoDB" id="8635520at2"/>
<dbReference type="PROSITE" id="PS50995">
    <property type="entry name" value="HTH_MARR_2"/>
    <property type="match status" value="1"/>
</dbReference>
<dbReference type="STRING" id="1891675.B1H58_17535"/>
<keyword evidence="1" id="KW-0805">Transcription regulation</keyword>
<keyword evidence="6" id="KW-1185">Reference proteome</keyword>
<keyword evidence="3" id="KW-0804">Transcription</keyword>
<evidence type="ECO:0000313" key="6">
    <source>
        <dbReference type="Proteomes" id="UP000192900"/>
    </source>
</evidence>